<feature type="region of interest" description="Disordered" evidence="1">
    <location>
        <begin position="40"/>
        <end position="70"/>
    </location>
</feature>
<comment type="caution">
    <text evidence="2">The sequence shown here is derived from an EMBL/GenBank/DDBJ whole genome shotgun (WGS) entry which is preliminary data.</text>
</comment>
<evidence type="ECO:0000313" key="2">
    <source>
        <dbReference type="EMBL" id="KKM80278.1"/>
    </source>
</evidence>
<organism evidence="2">
    <name type="scientific">marine sediment metagenome</name>
    <dbReference type="NCBI Taxonomy" id="412755"/>
    <lineage>
        <taxon>unclassified sequences</taxon>
        <taxon>metagenomes</taxon>
        <taxon>ecological metagenomes</taxon>
    </lineage>
</organism>
<reference evidence="2" key="1">
    <citation type="journal article" date="2015" name="Nature">
        <title>Complex archaea that bridge the gap between prokaryotes and eukaryotes.</title>
        <authorList>
            <person name="Spang A."/>
            <person name="Saw J.H."/>
            <person name="Jorgensen S.L."/>
            <person name="Zaremba-Niedzwiedzka K."/>
            <person name="Martijn J."/>
            <person name="Lind A.E."/>
            <person name="van Eijk R."/>
            <person name="Schleper C."/>
            <person name="Guy L."/>
            <person name="Ettema T.J."/>
        </authorList>
    </citation>
    <scope>NUCLEOTIDE SEQUENCE</scope>
</reference>
<feature type="compositionally biased region" description="Basic and acidic residues" evidence="1">
    <location>
        <begin position="46"/>
        <end position="56"/>
    </location>
</feature>
<name>A0A0F9KED5_9ZZZZ</name>
<evidence type="ECO:0000256" key="1">
    <source>
        <dbReference type="SAM" id="MobiDB-lite"/>
    </source>
</evidence>
<dbReference type="EMBL" id="LAZR01008209">
    <property type="protein sequence ID" value="KKM80278.1"/>
    <property type="molecule type" value="Genomic_DNA"/>
</dbReference>
<accession>A0A0F9KED5</accession>
<protein>
    <submittedName>
        <fullName evidence="2">Uncharacterized protein</fullName>
    </submittedName>
</protein>
<sequence length="70" mass="8265">MKKKHKKTEQIKRTRTVKAWRNPITGKKYEDERGTKYIVTNSGGTLRKEKPKEIGNRQKRKLGLLSKRGR</sequence>
<gene>
    <name evidence="2" type="ORF">LCGC14_1341580</name>
</gene>
<proteinExistence type="predicted"/>
<dbReference type="AlphaFoldDB" id="A0A0F9KED5"/>
<feature type="compositionally biased region" description="Basic residues" evidence="1">
    <location>
        <begin position="57"/>
        <end position="70"/>
    </location>
</feature>